<accession>A0A0C2YFF8</accession>
<dbReference type="PRINTS" id="PR00598">
    <property type="entry name" value="HTHMARR"/>
</dbReference>
<dbReference type="AlphaFoldDB" id="A0A0C2YFF8"/>
<dbReference type="EMBL" id="JXSL01000028">
    <property type="protein sequence ID" value="KIL98449.1"/>
    <property type="molecule type" value="Genomic_DNA"/>
</dbReference>
<dbReference type="InterPro" id="IPR036388">
    <property type="entry name" value="WH-like_DNA-bd_sf"/>
</dbReference>
<name>A0A0C2YFF8_PARME</name>
<dbReference type="GO" id="GO:0003700">
    <property type="term" value="F:DNA-binding transcription factor activity"/>
    <property type="evidence" value="ECO:0007669"/>
    <property type="project" value="InterPro"/>
</dbReference>
<comment type="caution">
    <text evidence="3">The sequence shown here is derived from an EMBL/GenBank/DDBJ whole genome shotgun (WGS) entry which is preliminary data.</text>
</comment>
<dbReference type="GO" id="GO:0006950">
    <property type="term" value="P:response to stress"/>
    <property type="evidence" value="ECO:0007669"/>
    <property type="project" value="TreeGrafter"/>
</dbReference>
<protein>
    <submittedName>
        <fullName evidence="3">Transcriptional regulator MarR family</fullName>
    </submittedName>
</protein>
<dbReference type="Pfam" id="PF12802">
    <property type="entry name" value="MarR_2"/>
    <property type="match status" value="1"/>
</dbReference>
<dbReference type="PROSITE" id="PS50995">
    <property type="entry name" value="HTH_MARR_2"/>
    <property type="match status" value="1"/>
</dbReference>
<feature type="region of interest" description="Disordered" evidence="1">
    <location>
        <begin position="1"/>
        <end position="23"/>
    </location>
</feature>
<feature type="domain" description="HTH marR-type" evidence="2">
    <location>
        <begin position="35"/>
        <end position="167"/>
    </location>
</feature>
<dbReference type="Proteomes" id="UP000031971">
    <property type="component" value="Unassembled WGS sequence"/>
</dbReference>
<evidence type="ECO:0000259" key="2">
    <source>
        <dbReference type="PROSITE" id="PS50995"/>
    </source>
</evidence>
<dbReference type="SUPFAM" id="SSF46785">
    <property type="entry name" value="Winged helix' DNA-binding domain"/>
    <property type="match status" value="1"/>
</dbReference>
<dbReference type="InterPro" id="IPR039422">
    <property type="entry name" value="MarR/SlyA-like"/>
</dbReference>
<dbReference type="RefSeq" id="WP_052473174.1">
    <property type="nucleotide sequence ID" value="NZ_JXSL01000028.1"/>
</dbReference>
<dbReference type="STRING" id="272627.CCC_03732"/>
<feature type="compositionally biased region" description="Basic residues" evidence="1">
    <location>
        <begin position="1"/>
        <end position="10"/>
    </location>
</feature>
<evidence type="ECO:0000313" key="3">
    <source>
        <dbReference type="EMBL" id="KIL98449.1"/>
    </source>
</evidence>
<dbReference type="PANTHER" id="PTHR33164">
    <property type="entry name" value="TRANSCRIPTIONAL REGULATOR, MARR FAMILY"/>
    <property type="match status" value="1"/>
</dbReference>
<dbReference type="PANTHER" id="PTHR33164:SF89">
    <property type="entry name" value="MARR FAMILY REGULATORY PROTEIN"/>
    <property type="match status" value="1"/>
</dbReference>
<dbReference type="SMART" id="SM00347">
    <property type="entry name" value="HTH_MARR"/>
    <property type="match status" value="1"/>
</dbReference>
<dbReference type="Gene3D" id="1.10.10.10">
    <property type="entry name" value="Winged helix-like DNA-binding domain superfamily/Winged helix DNA-binding domain"/>
    <property type="match status" value="1"/>
</dbReference>
<organism evidence="3 4">
    <name type="scientific">Paramagnetospirillum magnetotacticum MS-1</name>
    <dbReference type="NCBI Taxonomy" id="272627"/>
    <lineage>
        <taxon>Bacteria</taxon>
        <taxon>Pseudomonadati</taxon>
        <taxon>Pseudomonadota</taxon>
        <taxon>Alphaproteobacteria</taxon>
        <taxon>Rhodospirillales</taxon>
        <taxon>Magnetospirillaceae</taxon>
        <taxon>Paramagnetospirillum</taxon>
    </lineage>
</organism>
<keyword evidence="4" id="KW-1185">Reference proteome</keyword>
<reference evidence="3 4" key="1">
    <citation type="submission" date="2015-01" db="EMBL/GenBank/DDBJ databases">
        <title>Genome Sequence of Magnetospirillum magnetotacticum Strain MS-1.</title>
        <authorList>
            <person name="Marinov G.K."/>
            <person name="Smalley M.D."/>
            <person name="DeSalvo G."/>
        </authorList>
    </citation>
    <scope>NUCLEOTIDE SEQUENCE [LARGE SCALE GENOMIC DNA]</scope>
    <source>
        <strain evidence="3 4">MS-1</strain>
    </source>
</reference>
<dbReference type="InterPro" id="IPR000835">
    <property type="entry name" value="HTH_MarR-typ"/>
</dbReference>
<dbReference type="InterPro" id="IPR036390">
    <property type="entry name" value="WH_DNA-bd_sf"/>
</dbReference>
<sequence length="168" mass="18172">MATTRTRKTASGKTSAKGLPAPPSPLSGMELDILDDIVGYRLRRAQVVVYQDYVRTVGSLDIRPSQFAAMTIIGANPGLSQTTLAATMGIDRSGAVILIDALEGKGLASRVPSPVDRRTYAIMLTEAGQKTLAELKRLVAEHDLRITSKLSDAERAVLRDLLHRLYTP</sequence>
<evidence type="ECO:0000313" key="4">
    <source>
        <dbReference type="Proteomes" id="UP000031971"/>
    </source>
</evidence>
<gene>
    <name evidence="3" type="ORF">CCC_03732</name>
</gene>
<evidence type="ECO:0000256" key="1">
    <source>
        <dbReference type="SAM" id="MobiDB-lite"/>
    </source>
</evidence>
<proteinExistence type="predicted"/>